<protein>
    <submittedName>
        <fullName evidence="1">Uncharacterized protein</fullName>
    </submittedName>
</protein>
<evidence type="ECO:0000313" key="1">
    <source>
        <dbReference type="EMBL" id="SVB38072.1"/>
    </source>
</evidence>
<sequence length="432" mass="50865">MTGSAYFGSWGLSYNIPEELWENLKKFENICLSHGHPDHISIESLDKLRDKKILLANHVGNRLQNDLSNLGFNVSSLEERKWIQLTKNLHILTISDYFQDSILLINLNGRLLVNVNDASNKGWGKFVQNITKSFKDPFLFKLFGHGDADMINYFMEDGTRITPKAALKKPIGEQLNFWSRYYGTKSIVPFSCFHYYQRKDSSWANQFTTNISDYTNQLAPEFELYPAFIRYNFETNQFHEIKPKKNILLPIDPKEFGDNWEDHLDSSDAMKIERYIKKIESLKDFVDFINFRVGEKDNIVELRTRNFKRGITFEVPRGSLMTTVKHEIFDDLLIGNFMKTTLHGDWHNNTLYPYFTPYVAKYADNGKAKTKTQLKKYLKQYKQKSPVEFIYHCFERESEELIRKYIGTNTKVFEWAKKFYLIMNTHKPTNKA</sequence>
<organism evidence="1">
    <name type="scientific">marine metagenome</name>
    <dbReference type="NCBI Taxonomy" id="408172"/>
    <lineage>
        <taxon>unclassified sequences</taxon>
        <taxon>metagenomes</taxon>
        <taxon>ecological metagenomes</taxon>
    </lineage>
</organism>
<name>A0A382DJ56_9ZZZZ</name>
<reference evidence="1" key="1">
    <citation type="submission" date="2018-05" db="EMBL/GenBank/DDBJ databases">
        <authorList>
            <person name="Lanie J.A."/>
            <person name="Ng W.-L."/>
            <person name="Kazmierczak K.M."/>
            <person name="Andrzejewski T.M."/>
            <person name="Davidsen T.M."/>
            <person name="Wayne K.J."/>
            <person name="Tettelin H."/>
            <person name="Glass J.I."/>
            <person name="Rusch D."/>
            <person name="Podicherti R."/>
            <person name="Tsui H.-C.T."/>
            <person name="Winkler M.E."/>
        </authorList>
    </citation>
    <scope>NUCLEOTIDE SEQUENCE</scope>
</reference>
<dbReference type="AlphaFoldDB" id="A0A382DJ56"/>
<dbReference type="InterPro" id="IPR036866">
    <property type="entry name" value="RibonucZ/Hydroxyglut_hydro"/>
</dbReference>
<gene>
    <name evidence="1" type="ORF">METZ01_LOCUS190926</name>
</gene>
<accession>A0A382DJ56</accession>
<dbReference type="Gene3D" id="3.60.15.10">
    <property type="entry name" value="Ribonuclease Z/Hydroxyacylglutathione hydrolase-like"/>
    <property type="match status" value="1"/>
</dbReference>
<dbReference type="EMBL" id="UINC01039500">
    <property type="protein sequence ID" value="SVB38072.1"/>
    <property type="molecule type" value="Genomic_DNA"/>
</dbReference>
<proteinExistence type="predicted"/>